<proteinExistence type="predicted"/>
<comment type="caution">
    <text evidence="2">The sequence shown here is derived from an EMBL/GenBank/DDBJ whole genome shotgun (WGS) entry which is preliminary data.</text>
</comment>
<feature type="compositionally biased region" description="Polar residues" evidence="1">
    <location>
        <begin position="35"/>
        <end position="52"/>
    </location>
</feature>
<dbReference type="EMBL" id="JAHHUM010000043">
    <property type="protein sequence ID" value="KAK5623201.1"/>
    <property type="molecule type" value="Genomic_DNA"/>
</dbReference>
<keyword evidence="3" id="KW-1185">Reference proteome</keyword>
<feature type="region of interest" description="Disordered" evidence="1">
    <location>
        <begin position="107"/>
        <end position="182"/>
    </location>
</feature>
<accession>A0AAV9SPH7</accession>
<organism evidence="2 3">
    <name type="scientific">Crenichthys baileyi</name>
    <name type="common">White River springfish</name>
    <dbReference type="NCBI Taxonomy" id="28760"/>
    <lineage>
        <taxon>Eukaryota</taxon>
        <taxon>Metazoa</taxon>
        <taxon>Chordata</taxon>
        <taxon>Craniata</taxon>
        <taxon>Vertebrata</taxon>
        <taxon>Euteleostomi</taxon>
        <taxon>Actinopterygii</taxon>
        <taxon>Neopterygii</taxon>
        <taxon>Teleostei</taxon>
        <taxon>Neoteleostei</taxon>
        <taxon>Acanthomorphata</taxon>
        <taxon>Ovalentaria</taxon>
        <taxon>Atherinomorphae</taxon>
        <taxon>Cyprinodontiformes</taxon>
        <taxon>Goodeidae</taxon>
        <taxon>Crenichthys</taxon>
    </lineage>
</organism>
<gene>
    <name evidence="2" type="ORF">CRENBAI_018009</name>
</gene>
<name>A0AAV9SPH7_9TELE</name>
<evidence type="ECO:0000313" key="3">
    <source>
        <dbReference type="Proteomes" id="UP001311232"/>
    </source>
</evidence>
<protein>
    <submittedName>
        <fullName evidence="2">Uncharacterized protein</fullName>
    </submittedName>
</protein>
<feature type="region of interest" description="Disordered" evidence="1">
    <location>
        <begin position="35"/>
        <end position="55"/>
    </location>
</feature>
<evidence type="ECO:0000313" key="2">
    <source>
        <dbReference type="EMBL" id="KAK5623201.1"/>
    </source>
</evidence>
<dbReference type="AlphaFoldDB" id="A0AAV9SPH7"/>
<sequence length="182" mass="19659">MTHGSDPYPQLLPQPPKTCVPIRRSGYLVQMSQPTRAVPGRNSTSPLMNSDLNPMKPNMNFSTGPPPSRTNISNTCLQTQMPSIAFPQRNSPTDKLYPGKHHLSLCPQSTVLTTDPPDPTSRADKVNRQVVPGQWHAPGSNGLHNVPATTETPHITATAQQPRGETPTSTASPSPPSRSKCQ</sequence>
<reference evidence="2 3" key="1">
    <citation type="submission" date="2021-06" db="EMBL/GenBank/DDBJ databases">
        <authorList>
            <person name="Palmer J.M."/>
        </authorList>
    </citation>
    <scope>NUCLEOTIDE SEQUENCE [LARGE SCALE GENOMIC DNA]</scope>
    <source>
        <strain evidence="2 3">MEX-2019</strain>
        <tissue evidence="2">Muscle</tissue>
    </source>
</reference>
<evidence type="ECO:0000256" key="1">
    <source>
        <dbReference type="SAM" id="MobiDB-lite"/>
    </source>
</evidence>
<dbReference type="Proteomes" id="UP001311232">
    <property type="component" value="Unassembled WGS sequence"/>
</dbReference>
<feature type="compositionally biased region" description="Polar residues" evidence="1">
    <location>
        <begin position="147"/>
        <end position="163"/>
    </location>
</feature>